<keyword evidence="2" id="KW-0328">Glycosyltransferase</keyword>
<reference evidence="5" key="1">
    <citation type="journal article" date="2012" name="PLoS Genet.">
        <title>The genomes of the fungal plant pathogens Cladosporium fulvum and Dothistroma septosporum reveal adaptation to different hosts and lifestyles but also signatures of common ancestry.</title>
        <authorList>
            <person name="de Wit P.J.G.M."/>
            <person name="van der Burgt A."/>
            <person name="Oekmen B."/>
            <person name="Stergiopoulos I."/>
            <person name="Abd-Elsalam K.A."/>
            <person name="Aerts A.L."/>
            <person name="Bahkali A.H."/>
            <person name="Beenen H.G."/>
            <person name="Chettri P."/>
            <person name="Cox M.P."/>
            <person name="Datema E."/>
            <person name="de Vries R.P."/>
            <person name="Dhillon B."/>
            <person name="Ganley A.R."/>
            <person name="Griffiths S.A."/>
            <person name="Guo Y."/>
            <person name="Hamelin R.C."/>
            <person name="Henrissat B."/>
            <person name="Kabir M.S."/>
            <person name="Jashni M.K."/>
            <person name="Kema G."/>
            <person name="Klaubauf S."/>
            <person name="Lapidus A."/>
            <person name="Levasseur A."/>
            <person name="Lindquist E."/>
            <person name="Mehrabi R."/>
            <person name="Ohm R.A."/>
            <person name="Owen T.J."/>
            <person name="Salamov A."/>
            <person name="Schwelm A."/>
            <person name="Schijlen E."/>
            <person name="Sun H."/>
            <person name="van den Burg H.A."/>
            <person name="van Ham R.C.H.J."/>
            <person name="Zhang S."/>
            <person name="Goodwin S.B."/>
            <person name="Grigoriev I.V."/>
            <person name="Collemare J."/>
            <person name="Bradshaw R.E."/>
        </authorList>
    </citation>
    <scope>NUCLEOTIDE SEQUENCE [LARGE SCALE GENOMIC DNA]</scope>
    <source>
        <strain evidence="5">NZE10 / CBS 128990</strain>
    </source>
</reference>
<dbReference type="GO" id="GO:0016020">
    <property type="term" value="C:membrane"/>
    <property type="evidence" value="ECO:0007669"/>
    <property type="project" value="InterPro"/>
</dbReference>
<dbReference type="SUPFAM" id="SSF53448">
    <property type="entry name" value="Nucleotide-diphospho-sugar transferases"/>
    <property type="match status" value="1"/>
</dbReference>
<dbReference type="AlphaFoldDB" id="N1PGW0"/>
<dbReference type="Gene3D" id="3.90.550.10">
    <property type="entry name" value="Spore Coat Polysaccharide Biosynthesis Protein SpsA, Chain A"/>
    <property type="match status" value="1"/>
</dbReference>
<comment type="similarity">
    <text evidence="1">Belongs to the glycosyltransferase 15 family.</text>
</comment>
<dbReference type="eggNOG" id="KOG4472">
    <property type="taxonomic scope" value="Eukaryota"/>
</dbReference>
<organism evidence="4 5">
    <name type="scientific">Dothistroma septosporum (strain NZE10 / CBS 128990)</name>
    <name type="common">Red band needle blight fungus</name>
    <name type="synonym">Mycosphaerella pini</name>
    <dbReference type="NCBI Taxonomy" id="675120"/>
    <lineage>
        <taxon>Eukaryota</taxon>
        <taxon>Fungi</taxon>
        <taxon>Dikarya</taxon>
        <taxon>Ascomycota</taxon>
        <taxon>Pezizomycotina</taxon>
        <taxon>Dothideomycetes</taxon>
        <taxon>Dothideomycetidae</taxon>
        <taxon>Mycosphaerellales</taxon>
        <taxon>Mycosphaerellaceae</taxon>
        <taxon>Dothistroma</taxon>
    </lineage>
</organism>
<evidence type="ECO:0000313" key="5">
    <source>
        <dbReference type="Proteomes" id="UP000016933"/>
    </source>
</evidence>
<gene>
    <name evidence="4" type="ORF">DOTSEDRAFT_26758</name>
</gene>
<evidence type="ECO:0000256" key="3">
    <source>
        <dbReference type="ARBA" id="ARBA00022679"/>
    </source>
</evidence>
<dbReference type="InterPro" id="IPR029044">
    <property type="entry name" value="Nucleotide-diphossugar_trans"/>
</dbReference>
<proteinExistence type="inferred from homology"/>
<dbReference type="EMBL" id="KB446542">
    <property type="protein sequence ID" value="EME41607.1"/>
    <property type="molecule type" value="Genomic_DNA"/>
</dbReference>
<dbReference type="PANTHER" id="PTHR31121:SF6">
    <property type="entry name" value="ALPHA-1,2 MANNOSYLTRANSFERASE KTR1"/>
    <property type="match status" value="1"/>
</dbReference>
<sequence>MAFGLQTLRASRHAMWHVLAPQMWKVNSRKPRKAPKCREPPQNPSQRCAAPVVLLHSVPDVAFDSNSEPLTAVKPICPSGAGSRCSDAHRAGVVGSSDCTIIVPRPCGDEGVSRQFAAELREDLAKQDNGWVPYASGESYRHICRYQGGFFYRPQLALEYEWYWRVEPHIQLFCDLPNDPFRYMAENHRKYGFAISMNEISRTVPILRTHVRAVVRDFPQHLSKVNHLAFLSEDGSVTTKYYRLWSRFELVRLEWFRSEAYADIFNYLDVAGGFFCERWGDASVLSIVPYSLRSLMAPVSRDGRHARSTCPM</sequence>
<keyword evidence="3 4" id="KW-0808">Transferase</keyword>
<evidence type="ECO:0000256" key="1">
    <source>
        <dbReference type="ARBA" id="ARBA00007677"/>
    </source>
</evidence>
<dbReference type="HOGENOM" id="CLU_891434_0_0_1"/>
<evidence type="ECO:0000256" key="2">
    <source>
        <dbReference type="ARBA" id="ARBA00022676"/>
    </source>
</evidence>
<name>N1PGW0_DOTSN</name>
<dbReference type="PANTHER" id="PTHR31121">
    <property type="entry name" value="ALPHA-1,2 MANNOSYLTRANSFERASE KTR1"/>
    <property type="match status" value="1"/>
</dbReference>
<dbReference type="OrthoDB" id="439943at2759"/>
<evidence type="ECO:0000313" key="4">
    <source>
        <dbReference type="EMBL" id="EME41607.1"/>
    </source>
</evidence>
<dbReference type="GO" id="GO:0006487">
    <property type="term" value="P:protein N-linked glycosylation"/>
    <property type="evidence" value="ECO:0007669"/>
    <property type="project" value="TreeGrafter"/>
</dbReference>
<dbReference type="InterPro" id="IPR002685">
    <property type="entry name" value="Glyco_trans_15"/>
</dbReference>
<accession>N1PGW0</accession>
<reference evidence="4 5" key="2">
    <citation type="journal article" date="2012" name="PLoS Pathog.">
        <title>Diverse lifestyles and strategies of plant pathogenesis encoded in the genomes of eighteen Dothideomycetes fungi.</title>
        <authorList>
            <person name="Ohm R.A."/>
            <person name="Feau N."/>
            <person name="Henrissat B."/>
            <person name="Schoch C.L."/>
            <person name="Horwitz B.A."/>
            <person name="Barry K.W."/>
            <person name="Condon B.J."/>
            <person name="Copeland A.C."/>
            <person name="Dhillon B."/>
            <person name="Glaser F."/>
            <person name="Hesse C.N."/>
            <person name="Kosti I."/>
            <person name="LaButti K."/>
            <person name="Lindquist E.A."/>
            <person name="Lucas S."/>
            <person name="Salamov A.A."/>
            <person name="Bradshaw R.E."/>
            <person name="Ciuffetti L."/>
            <person name="Hamelin R.C."/>
            <person name="Kema G.H.J."/>
            <person name="Lawrence C."/>
            <person name="Scott J.A."/>
            <person name="Spatafora J.W."/>
            <person name="Turgeon B.G."/>
            <person name="de Wit P.J.G.M."/>
            <person name="Zhong S."/>
            <person name="Goodwin S.B."/>
            <person name="Grigoriev I.V."/>
        </authorList>
    </citation>
    <scope>NUCLEOTIDE SEQUENCE [LARGE SCALE GENOMIC DNA]</scope>
    <source>
        <strain evidence="5">NZE10 / CBS 128990</strain>
    </source>
</reference>
<dbReference type="Proteomes" id="UP000016933">
    <property type="component" value="Unassembled WGS sequence"/>
</dbReference>
<dbReference type="GO" id="GO:0000032">
    <property type="term" value="P:cell wall mannoprotein biosynthetic process"/>
    <property type="evidence" value="ECO:0007669"/>
    <property type="project" value="TreeGrafter"/>
</dbReference>
<dbReference type="Pfam" id="PF01793">
    <property type="entry name" value="Glyco_transf_15"/>
    <property type="match status" value="1"/>
</dbReference>
<protein>
    <submittedName>
        <fullName evidence="4">Glycosyltransferase family 15 protein</fullName>
    </submittedName>
</protein>
<dbReference type="GO" id="GO:0005794">
    <property type="term" value="C:Golgi apparatus"/>
    <property type="evidence" value="ECO:0007669"/>
    <property type="project" value="TreeGrafter"/>
</dbReference>
<keyword evidence="5" id="KW-1185">Reference proteome</keyword>
<dbReference type="GO" id="GO:0000026">
    <property type="term" value="F:alpha-1,2-mannosyltransferase activity"/>
    <property type="evidence" value="ECO:0007669"/>
    <property type="project" value="TreeGrafter"/>
</dbReference>